<name>A0ABV9RUK6_9PSEU</name>
<dbReference type="PROSITE" id="PS50082">
    <property type="entry name" value="WD_REPEATS_2"/>
    <property type="match status" value="2"/>
</dbReference>
<feature type="compositionally biased region" description="Low complexity" evidence="4">
    <location>
        <begin position="319"/>
        <end position="333"/>
    </location>
</feature>
<keyword evidence="7" id="KW-1185">Reference proteome</keyword>
<dbReference type="SMART" id="SM00320">
    <property type="entry name" value="WD40"/>
    <property type="match status" value="2"/>
</dbReference>
<evidence type="ECO:0000256" key="3">
    <source>
        <dbReference type="PROSITE-ProRule" id="PRU00221"/>
    </source>
</evidence>
<dbReference type="EMBL" id="JBHSIS010000002">
    <property type="protein sequence ID" value="MFC4853020.1"/>
    <property type="molecule type" value="Genomic_DNA"/>
</dbReference>
<dbReference type="SUPFAM" id="SSF50978">
    <property type="entry name" value="WD40 repeat-like"/>
    <property type="match status" value="1"/>
</dbReference>
<feature type="repeat" description="WD" evidence="3">
    <location>
        <begin position="22"/>
        <end position="54"/>
    </location>
</feature>
<dbReference type="Pfam" id="PF00400">
    <property type="entry name" value="WD40"/>
    <property type="match status" value="2"/>
</dbReference>
<dbReference type="InterPro" id="IPR001680">
    <property type="entry name" value="WD40_rpt"/>
</dbReference>
<evidence type="ECO:0000256" key="2">
    <source>
        <dbReference type="ARBA" id="ARBA00022737"/>
    </source>
</evidence>
<dbReference type="InterPro" id="IPR019775">
    <property type="entry name" value="WD40_repeat_CS"/>
</dbReference>
<dbReference type="PANTHER" id="PTHR19879">
    <property type="entry name" value="TRANSCRIPTION INITIATION FACTOR TFIID"/>
    <property type="match status" value="1"/>
</dbReference>
<dbReference type="InterPro" id="IPR011646">
    <property type="entry name" value="KAP_P-loop"/>
</dbReference>
<organism evidence="6 7">
    <name type="scientific">Actinophytocola glycyrrhizae</name>
    <dbReference type="NCBI Taxonomy" id="2044873"/>
    <lineage>
        <taxon>Bacteria</taxon>
        <taxon>Bacillati</taxon>
        <taxon>Actinomycetota</taxon>
        <taxon>Actinomycetes</taxon>
        <taxon>Pseudonocardiales</taxon>
        <taxon>Pseudonocardiaceae</taxon>
    </lineage>
</organism>
<evidence type="ECO:0000313" key="6">
    <source>
        <dbReference type="EMBL" id="MFC4853020.1"/>
    </source>
</evidence>
<sequence length="346" mass="37784">MDKDRVVRLWSAASARPEPVELTGHSGDVLRIALSPDGTQVAAGDLAGHIWVWQRRHPAVASQLVGHGAPITALAITPDNARLVSGAEDGTVQLWELASSAPIDVRKPLQPRPGVLSDRESTADLLGFRADVDGIATLIADRQTELPLAIALLGRWGSGKSSFVRQLQDRVARLADQSRGNPARRVFANAVRQVRFNAWHYADDQLWTGLLDHLFAELARPETPPDSEQARAERDFLRTRVRNLDELNGKPAGVGRLLLLPKVLWSASAPVCLLAGPCPRAGATTRARRCHRHHRAARRQHGAHRARRHLDRAHGRHPGVLARPRRLAGGARVHGQAQERAGGRPA</sequence>
<comment type="caution">
    <text evidence="6">The sequence shown here is derived from an EMBL/GenBank/DDBJ whole genome shotgun (WGS) entry which is preliminary data.</text>
</comment>
<dbReference type="PROSITE" id="PS00678">
    <property type="entry name" value="WD_REPEATS_1"/>
    <property type="match status" value="1"/>
</dbReference>
<dbReference type="Pfam" id="PF07693">
    <property type="entry name" value="KAP_NTPase"/>
    <property type="match status" value="1"/>
</dbReference>
<dbReference type="Proteomes" id="UP001595859">
    <property type="component" value="Unassembled WGS sequence"/>
</dbReference>
<dbReference type="InterPro" id="IPR036322">
    <property type="entry name" value="WD40_repeat_dom_sf"/>
</dbReference>
<accession>A0ABV9RUK6</accession>
<proteinExistence type="predicted"/>
<feature type="region of interest" description="Disordered" evidence="4">
    <location>
        <begin position="296"/>
        <end position="346"/>
    </location>
</feature>
<evidence type="ECO:0000313" key="7">
    <source>
        <dbReference type="Proteomes" id="UP001595859"/>
    </source>
</evidence>
<gene>
    <name evidence="6" type="ORF">ACFPCV_05855</name>
</gene>
<keyword evidence="2" id="KW-0677">Repeat</keyword>
<dbReference type="RefSeq" id="WP_378055032.1">
    <property type="nucleotide sequence ID" value="NZ_JBHSIS010000002.1"/>
</dbReference>
<evidence type="ECO:0000256" key="4">
    <source>
        <dbReference type="SAM" id="MobiDB-lite"/>
    </source>
</evidence>
<dbReference type="PROSITE" id="PS50294">
    <property type="entry name" value="WD_REPEATS_REGION"/>
    <property type="match status" value="2"/>
</dbReference>
<dbReference type="Gene3D" id="2.130.10.10">
    <property type="entry name" value="YVTN repeat-like/Quinoprotein amine dehydrogenase"/>
    <property type="match status" value="1"/>
</dbReference>
<evidence type="ECO:0000259" key="5">
    <source>
        <dbReference type="Pfam" id="PF07693"/>
    </source>
</evidence>
<feature type="domain" description="KAP NTPase" evidence="5">
    <location>
        <begin position="135"/>
        <end position="220"/>
    </location>
</feature>
<dbReference type="PANTHER" id="PTHR19879:SF9">
    <property type="entry name" value="TRANSCRIPTION INITIATION FACTOR TFIID SUBUNIT 5"/>
    <property type="match status" value="1"/>
</dbReference>
<reference evidence="7" key="1">
    <citation type="journal article" date="2019" name="Int. J. Syst. Evol. Microbiol.">
        <title>The Global Catalogue of Microorganisms (GCM) 10K type strain sequencing project: providing services to taxonomists for standard genome sequencing and annotation.</title>
        <authorList>
            <consortium name="The Broad Institute Genomics Platform"/>
            <consortium name="The Broad Institute Genome Sequencing Center for Infectious Disease"/>
            <person name="Wu L."/>
            <person name="Ma J."/>
        </authorList>
    </citation>
    <scope>NUCLEOTIDE SEQUENCE [LARGE SCALE GENOMIC DNA]</scope>
    <source>
        <strain evidence="7">ZS-22-S1</strain>
    </source>
</reference>
<dbReference type="InterPro" id="IPR015943">
    <property type="entry name" value="WD40/YVTN_repeat-like_dom_sf"/>
</dbReference>
<keyword evidence="1 3" id="KW-0853">WD repeat</keyword>
<evidence type="ECO:0000256" key="1">
    <source>
        <dbReference type="ARBA" id="ARBA00022574"/>
    </source>
</evidence>
<feature type="compositionally biased region" description="Basic residues" evidence="4">
    <location>
        <begin position="296"/>
        <end position="317"/>
    </location>
</feature>
<protein>
    <submittedName>
        <fullName evidence="6">P-loop NTPase fold protein</fullName>
    </submittedName>
</protein>
<feature type="repeat" description="WD" evidence="3">
    <location>
        <begin position="64"/>
        <end position="105"/>
    </location>
</feature>